<keyword evidence="2" id="KW-1185">Reference proteome</keyword>
<sequence length="47" mass="5676">MERIESLEKSMEEMRMENRQLLDDAMAELRAFFAQNNHNRCEEDDAQ</sequence>
<protein>
    <submittedName>
        <fullName evidence="1">Uncharacterized protein</fullName>
    </submittedName>
</protein>
<evidence type="ECO:0000313" key="1">
    <source>
        <dbReference type="EMBL" id="MCI19514.1"/>
    </source>
</evidence>
<evidence type="ECO:0000313" key="2">
    <source>
        <dbReference type="Proteomes" id="UP000265520"/>
    </source>
</evidence>
<name>A0A392Q5V6_9FABA</name>
<dbReference type="EMBL" id="LXQA010115150">
    <property type="protein sequence ID" value="MCI19514.1"/>
    <property type="molecule type" value="Genomic_DNA"/>
</dbReference>
<proteinExistence type="predicted"/>
<dbReference type="AlphaFoldDB" id="A0A392Q5V6"/>
<reference evidence="1 2" key="1">
    <citation type="journal article" date="2018" name="Front. Plant Sci.">
        <title>Red Clover (Trifolium pratense) and Zigzag Clover (T. medium) - A Picture of Genomic Similarities and Differences.</title>
        <authorList>
            <person name="Dluhosova J."/>
            <person name="Istvanek J."/>
            <person name="Nedelnik J."/>
            <person name="Repkova J."/>
        </authorList>
    </citation>
    <scope>NUCLEOTIDE SEQUENCE [LARGE SCALE GENOMIC DNA]</scope>
    <source>
        <strain evidence="2">cv. 10/8</strain>
        <tissue evidence="1">Leaf</tissue>
    </source>
</reference>
<organism evidence="1 2">
    <name type="scientific">Trifolium medium</name>
    <dbReference type="NCBI Taxonomy" id="97028"/>
    <lineage>
        <taxon>Eukaryota</taxon>
        <taxon>Viridiplantae</taxon>
        <taxon>Streptophyta</taxon>
        <taxon>Embryophyta</taxon>
        <taxon>Tracheophyta</taxon>
        <taxon>Spermatophyta</taxon>
        <taxon>Magnoliopsida</taxon>
        <taxon>eudicotyledons</taxon>
        <taxon>Gunneridae</taxon>
        <taxon>Pentapetalae</taxon>
        <taxon>rosids</taxon>
        <taxon>fabids</taxon>
        <taxon>Fabales</taxon>
        <taxon>Fabaceae</taxon>
        <taxon>Papilionoideae</taxon>
        <taxon>50 kb inversion clade</taxon>
        <taxon>NPAAA clade</taxon>
        <taxon>Hologalegina</taxon>
        <taxon>IRL clade</taxon>
        <taxon>Trifolieae</taxon>
        <taxon>Trifolium</taxon>
    </lineage>
</organism>
<comment type="caution">
    <text evidence="1">The sequence shown here is derived from an EMBL/GenBank/DDBJ whole genome shotgun (WGS) entry which is preliminary data.</text>
</comment>
<dbReference type="Proteomes" id="UP000265520">
    <property type="component" value="Unassembled WGS sequence"/>
</dbReference>
<feature type="non-terminal residue" evidence="1">
    <location>
        <position position="47"/>
    </location>
</feature>
<accession>A0A392Q5V6</accession>